<comment type="caution">
    <text evidence="3">The sequence shown here is derived from an EMBL/GenBank/DDBJ whole genome shotgun (WGS) entry which is preliminary data.</text>
</comment>
<proteinExistence type="predicted"/>
<feature type="transmembrane region" description="Helical" evidence="1">
    <location>
        <begin position="45"/>
        <end position="69"/>
    </location>
</feature>
<dbReference type="EMBL" id="JBHMBW010000010">
    <property type="protein sequence ID" value="MFB9623708.1"/>
    <property type="molecule type" value="Genomic_DNA"/>
</dbReference>
<dbReference type="InterPro" id="IPR025241">
    <property type="entry name" value="DUF4190"/>
</dbReference>
<gene>
    <name evidence="3" type="ORF">ACFFSA_11545</name>
</gene>
<protein>
    <submittedName>
        <fullName evidence="3">DUF4190 domain-containing protein</fullName>
    </submittedName>
</protein>
<evidence type="ECO:0000259" key="2">
    <source>
        <dbReference type="Pfam" id="PF13828"/>
    </source>
</evidence>
<dbReference type="Proteomes" id="UP001589532">
    <property type="component" value="Unassembled WGS sequence"/>
</dbReference>
<name>A0ABV5RY20_9ACTN</name>
<organism evidence="3 4">
    <name type="scientific">Nonomuraea helvata</name>
    <dbReference type="NCBI Taxonomy" id="37484"/>
    <lineage>
        <taxon>Bacteria</taxon>
        <taxon>Bacillati</taxon>
        <taxon>Actinomycetota</taxon>
        <taxon>Actinomycetes</taxon>
        <taxon>Streptosporangiales</taxon>
        <taxon>Streptosporangiaceae</taxon>
        <taxon>Nonomuraea</taxon>
    </lineage>
</organism>
<evidence type="ECO:0000256" key="1">
    <source>
        <dbReference type="SAM" id="Phobius"/>
    </source>
</evidence>
<accession>A0ABV5RY20</accession>
<evidence type="ECO:0000313" key="3">
    <source>
        <dbReference type="EMBL" id="MFB9623708.1"/>
    </source>
</evidence>
<dbReference type="Pfam" id="PF13828">
    <property type="entry name" value="DUF4190"/>
    <property type="match status" value="1"/>
</dbReference>
<keyword evidence="1" id="KW-0472">Membrane</keyword>
<keyword evidence="1" id="KW-1133">Transmembrane helix</keyword>
<keyword evidence="4" id="KW-1185">Reference proteome</keyword>
<sequence>MTSLIFGIIGLFGSWCLFGFPSIVAVVLGHVATTKTKRGLRAGHGLAVGGLVLGYIVLVPALIVSGVILTHPVTLAQWLNDFFDGLSG</sequence>
<keyword evidence="1" id="KW-0812">Transmembrane</keyword>
<evidence type="ECO:0000313" key="4">
    <source>
        <dbReference type="Proteomes" id="UP001589532"/>
    </source>
</evidence>
<reference evidence="3 4" key="1">
    <citation type="submission" date="2024-09" db="EMBL/GenBank/DDBJ databases">
        <authorList>
            <person name="Sun Q."/>
            <person name="Mori K."/>
        </authorList>
    </citation>
    <scope>NUCLEOTIDE SEQUENCE [LARGE SCALE GENOMIC DNA]</scope>
    <source>
        <strain evidence="3 4">JCM 3143</strain>
    </source>
</reference>
<feature type="domain" description="DUF4190" evidence="2">
    <location>
        <begin position="2"/>
        <end position="61"/>
    </location>
</feature>
<feature type="transmembrane region" description="Helical" evidence="1">
    <location>
        <begin position="6"/>
        <end position="33"/>
    </location>
</feature>
<dbReference type="RefSeq" id="WP_344997343.1">
    <property type="nucleotide sequence ID" value="NZ_BAAAXV010000009.1"/>
</dbReference>